<evidence type="ECO:0000256" key="1">
    <source>
        <dbReference type="SAM" id="MobiDB-lite"/>
    </source>
</evidence>
<evidence type="ECO:0000313" key="3">
    <source>
        <dbReference type="Proteomes" id="UP001341840"/>
    </source>
</evidence>
<feature type="region of interest" description="Disordered" evidence="1">
    <location>
        <begin position="1"/>
        <end position="41"/>
    </location>
</feature>
<reference evidence="2 3" key="1">
    <citation type="journal article" date="2023" name="Plants (Basel)">
        <title>Bridging the Gap: Combining Genomics and Transcriptomics Approaches to Understand Stylosanthes scabra, an Orphan Legume from the Brazilian Caatinga.</title>
        <authorList>
            <person name="Ferreira-Neto J.R.C."/>
            <person name="da Silva M.D."/>
            <person name="Binneck E."/>
            <person name="de Melo N.F."/>
            <person name="da Silva R.H."/>
            <person name="de Melo A.L.T.M."/>
            <person name="Pandolfi V."/>
            <person name="Bustamante F.O."/>
            <person name="Brasileiro-Vidal A.C."/>
            <person name="Benko-Iseppon A.M."/>
        </authorList>
    </citation>
    <scope>NUCLEOTIDE SEQUENCE [LARGE SCALE GENOMIC DNA]</scope>
    <source>
        <tissue evidence="2">Leaves</tissue>
    </source>
</reference>
<name>A0ABU6WSY7_9FABA</name>
<dbReference type="Proteomes" id="UP001341840">
    <property type="component" value="Unassembled WGS sequence"/>
</dbReference>
<organism evidence="2 3">
    <name type="scientific">Stylosanthes scabra</name>
    <dbReference type="NCBI Taxonomy" id="79078"/>
    <lineage>
        <taxon>Eukaryota</taxon>
        <taxon>Viridiplantae</taxon>
        <taxon>Streptophyta</taxon>
        <taxon>Embryophyta</taxon>
        <taxon>Tracheophyta</taxon>
        <taxon>Spermatophyta</taxon>
        <taxon>Magnoliopsida</taxon>
        <taxon>eudicotyledons</taxon>
        <taxon>Gunneridae</taxon>
        <taxon>Pentapetalae</taxon>
        <taxon>rosids</taxon>
        <taxon>fabids</taxon>
        <taxon>Fabales</taxon>
        <taxon>Fabaceae</taxon>
        <taxon>Papilionoideae</taxon>
        <taxon>50 kb inversion clade</taxon>
        <taxon>dalbergioids sensu lato</taxon>
        <taxon>Dalbergieae</taxon>
        <taxon>Pterocarpus clade</taxon>
        <taxon>Stylosanthes</taxon>
    </lineage>
</organism>
<proteinExistence type="predicted"/>
<protein>
    <submittedName>
        <fullName evidence="2">Uncharacterized protein</fullName>
    </submittedName>
</protein>
<comment type="caution">
    <text evidence="2">The sequence shown here is derived from an EMBL/GenBank/DDBJ whole genome shotgun (WGS) entry which is preliminary data.</text>
</comment>
<dbReference type="EMBL" id="JASCZI010183070">
    <property type="protein sequence ID" value="MED6189016.1"/>
    <property type="molecule type" value="Genomic_DNA"/>
</dbReference>
<gene>
    <name evidence="2" type="ORF">PIB30_091473</name>
</gene>
<keyword evidence="3" id="KW-1185">Reference proteome</keyword>
<accession>A0ABU6WSY7</accession>
<feature type="region of interest" description="Disordered" evidence="1">
    <location>
        <begin position="264"/>
        <end position="285"/>
    </location>
</feature>
<evidence type="ECO:0000313" key="2">
    <source>
        <dbReference type="EMBL" id="MED6189016.1"/>
    </source>
</evidence>
<feature type="compositionally biased region" description="Basic residues" evidence="1">
    <location>
        <begin position="13"/>
        <end position="31"/>
    </location>
</feature>
<sequence length="285" mass="32001">MKKGLRNAPTQSKGKKKKISFNIEKKKKKKKKEPDEGSTQKKRTLKCLSFDGLLGKLTILKNVLRRNENIDTYLRRKWLCVRTNHPQCARTTTNNEMARTKSNPLTKVYRPPLRATPRLAALRSQRTVQPQLQAPDVPAENIPMLILPPKKRLTYRMAGEGPSRKGTILPCRRSQRIAVLHRAKSQASVEHEVIALSSDSEHEKDENMEADVEGTFPVAEEGAEETLPKNDVYDALWAMLDAELENEAEEIPGQWDLDSVLNNWGKIEPGMGPGGNDQGPPPAAN</sequence>